<protein>
    <submittedName>
        <fullName evidence="1">Uncharacterized protein</fullName>
    </submittedName>
</protein>
<proteinExistence type="predicted"/>
<sequence length="1012" mass="111759">MNINPPNRVKRPVARKAVVRGGVGSKIKPLVARRVQVPRQAIDINDLSDDEDGSDEDDEEGKGGKDVDEDMDEDDEAPEFRPRKNLRNDINSALSGLDFKGSHAIAKAFPLAPNPWLTIEGLGLIGLPLSESDAKRIISTSRQAPYNDGDATVVDTDVRQPWEVSSQLVSLESSEWDTFMKENVLPTVLDDLGLTTNVHAVRFQLHKLLLFETDSQFLPHQDTPKVEGTFAMAVVILPSRYTGGEVHVSHSKGSKVLNLPPNSFFQASVLAWYADVTHSVKPVRSGYLLALSYHLINTVPNQPTLSPPPTDEKLGFVRRTLDDWHKGNYEKEEDDSEFDLLAFILAHRYSAKELGRGSKALKGKDAHIVTNLCPIAEEMGFVLHLASLEVMTTATRDYHYWNEDFEDITISDPVNLWGNLVLGKKDSITLEESQLVPNNAFRGATPDREEDIDDDRDDGPAFTRWYNRTVLILFHKSQEQGFIIAAGGLDHAISKLKKVNPLAPTEEDRQLAMGVIANLNTYGRKESDWGDMTKVALSWKNLNIWKAICEKRIASFQGIDFSPYKKALKAFKFKELRTTLEQILASTSELAKRLELIRAILDRVSRDDSVLAWGTMQRFQALETIESLNNGDVPLILEVAHTEGISETLTRILPSFHKPGITPDVWTTLLKAVRQSLEPTNATNGQADDWKKFIPECINGAIACWTNENSGREVAPPQTDSHSSAGDARARSAVELISALISLGYTDLSWKVLDSLLSAEGFIPYRFKYLFSPLVPLLRQALRNHNLSITAPPFSNFAQNIIGLYLRDVLGGKGQVIQTVVIAKLGCSTWCADCKALDAFMASGRPEHRLCADKQRRAHIEERIRNGRDVSCYTISTGRPYTLVVTKGSGIVTPSQWPARQANAQAFLKLFGSGDRIAWLMGTRVQDVTRALEGTQAFQWAGPLSTSTGAKAAVPTPTATSTSRSRQAAPSSSSALPSGSRNIVNEKVAGKKRKRAAVVSQGSIIDLTLGQE</sequence>
<gene>
    <name evidence="1" type="ORF">BDN72DRAFT_903467</name>
</gene>
<accession>A0ACD3ABF5</accession>
<keyword evidence="2" id="KW-1185">Reference proteome</keyword>
<dbReference type="EMBL" id="ML208601">
    <property type="protein sequence ID" value="TFK62167.1"/>
    <property type="molecule type" value="Genomic_DNA"/>
</dbReference>
<evidence type="ECO:0000313" key="2">
    <source>
        <dbReference type="Proteomes" id="UP000308600"/>
    </source>
</evidence>
<dbReference type="Proteomes" id="UP000308600">
    <property type="component" value="Unassembled WGS sequence"/>
</dbReference>
<name>A0ACD3ABF5_9AGAR</name>
<organism evidence="1 2">
    <name type="scientific">Pluteus cervinus</name>
    <dbReference type="NCBI Taxonomy" id="181527"/>
    <lineage>
        <taxon>Eukaryota</taxon>
        <taxon>Fungi</taxon>
        <taxon>Dikarya</taxon>
        <taxon>Basidiomycota</taxon>
        <taxon>Agaricomycotina</taxon>
        <taxon>Agaricomycetes</taxon>
        <taxon>Agaricomycetidae</taxon>
        <taxon>Agaricales</taxon>
        <taxon>Pluteineae</taxon>
        <taxon>Pluteaceae</taxon>
        <taxon>Pluteus</taxon>
    </lineage>
</organism>
<reference evidence="1 2" key="1">
    <citation type="journal article" date="2019" name="Nat. Ecol. Evol.">
        <title>Megaphylogeny resolves global patterns of mushroom evolution.</title>
        <authorList>
            <person name="Varga T."/>
            <person name="Krizsan K."/>
            <person name="Foldi C."/>
            <person name="Dima B."/>
            <person name="Sanchez-Garcia M."/>
            <person name="Sanchez-Ramirez S."/>
            <person name="Szollosi G.J."/>
            <person name="Szarkandi J.G."/>
            <person name="Papp V."/>
            <person name="Albert L."/>
            <person name="Andreopoulos W."/>
            <person name="Angelini C."/>
            <person name="Antonin V."/>
            <person name="Barry K.W."/>
            <person name="Bougher N.L."/>
            <person name="Buchanan P."/>
            <person name="Buyck B."/>
            <person name="Bense V."/>
            <person name="Catcheside P."/>
            <person name="Chovatia M."/>
            <person name="Cooper J."/>
            <person name="Damon W."/>
            <person name="Desjardin D."/>
            <person name="Finy P."/>
            <person name="Geml J."/>
            <person name="Haridas S."/>
            <person name="Hughes K."/>
            <person name="Justo A."/>
            <person name="Karasinski D."/>
            <person name="Kautmanova I."/>
            <person name="Kiss B."/>
            <person name="Kocsube S."/>
            <person name="Kotiranta H."/>
            <person name="LaButti K.M."/>
            <person name="Lechner B.E."/>
            <person name="Liimatainen K."/>
            <person name="Lipzen A."/>
            <person name="Lukacs Z."/>
            <person name="Mihaltcheva S."/>
            <person name="Morgado L.N."/>
            <person name="Niskanen T."/>
            <person name="Noordeloos M.E."/>
            <person name="Ohm R.A."/>
            <person name="Ortiz-Santana B."/>
            <person name="Ovrebo C."/>
            <person name="Racz N."/>
            <person name="Riley R."/>
            <person name="Savchenko A."/>
            <person name="Shiryaev A."/>
            <person name="Soop K."/>
            <person name="Spirin V."/>
            <person name="Szebenyi C."/>
            <person name="Tomsovsky M."/>
            <person name="Tulloss R.E."/>
            <person name="Uehling J."/>
            <person name="Grigoriev I.V."/>
            <person name="Vagvolgyi C."/>
            <person name="Papp T."/>
            <person name="Martin F.M."/>
            <person name="Miettinen O."/>
            <person name="Hibbett D.S."/>
            <person name="Nagy L.G."/>
        </authorList>
    </citation>
    <scope>NUCLEOTIDE SEQUENCE [LARGE SCALE GENOMIC DNA]</scope>
    <source>
        <strain evidence="1 2">NL-1719</strain>
    </source>
</reference>
<evidence type="ECO:0000313" key="1">
    <source>
        <dbReference type="EMBL" id="TFK62167.1"/>
    </source>
</evidence>